<reference evidence="2" key="1">
    <citation type="journal article" date="2022" name="bioRxiv">
        <title>Sequencing and chromosome-scale assembly of the giantPleurodeles waltlgenome.</title>
        <authorList>
            <person name="Brown T."/>
            <person name="Elewa A."/>
            <person name="Iarovenko S."/>
            <person name="Subramanian E."/>
            <person name="Araus A.J."/>
            <person name="Petzold A."/>
            <person name="Susuki M."/>
            <person name="Suzuki K.-i.T."/>
            <person name="Hayashi T."/>
            <person name="Toyoda A."/>
            <person name="Oliveira C."/>
            <person name="Osipova E."/>
            <person name="Leigh N.D."/>
            <person name="Simon A."/>
            <person name="Yun M.H."/>
        </authorList>
    </citation>
    <scope>NUCLEOTIDE SEQUENCE</scope>
    <source>
        <strain evidence="2">20211129_DDA</strain>
        <tissue evidence="2">Liver</tissue>
    </source>
</reference>
<evidence type="ECO:0000313" key="3">
    <source>
        <dbReference type="Proteomes" id="UP001066276"/>
    </source>
</evidence>
<gene>
    <name evidence="2" type="ORF">NDU88_003680</name>
</gene>
<organism evidence="2 3">
    <name type="scientific">Pleurodeles waltl</name>
    <name type="common">Iberian ribbed newt</name>
    <dbReference type="NCBI Taxonomy" id="8319"/>
    <lineage>
        <taxon>Eukaryota</taxon>
        <taxon>Metazoa</taxon>
        <taxon>Chordata</taxon>
        <taxon>Craniata</taxon>
        <taxon>Vertebrata</taxon>
        <taxon>Euteleostomi</taxon>
        <taxon>Amphibia</taxon>
        <taxon>Batrachia</taxon>
        <taxon>Caudata</taxon>
        <taxon>Salamandroidea</taxon>
        <taxon>Salamandridae</taxon>
        <taxon>Pleurodelinae</taxon>
        <taxon>Pleurodeles</taxon>
    </lineage>
</organism>
<accession>A0AAV7PCS2</accession>
<comment type="caution">
    <text evidence="2">The sequence shown here is derived from an EMBL/GenBank/DDBJ whole genome shotgun (WGS) entry which is preliminary data.</text>
</comment>
<dbReference type="Proteomes" id="UP001066276">
    <property type="component" value="Chromosome 7"/>
</dbReference>
<keyword evidence="3" id="KW-1185">Reference proteome</keyword>
<name>A0AAV7PCS2_PLEWA</name>
<dbReference type="EMBL" id="JANPWB010000011">
    <property type="protein sequence ID" value="KAJ1125246.1"/>
    <property type="molecule type" value="Genomic_DNA"/>
</dbReference>
<evidence type="ECO:0000313" key="2">
    <source>
        <dbReference type="EMBL" id="KAJ1125246.1"/>
    </source>
</evidence>
<evidence type="ECO:0000256" key="1">
    <source>
        <dbReference type="SAM" id="MobiDB-lite"/>
    </source>
</evidence>
<feature type="compositionally biased region" description="Basic and acidic residues" evidence="1">
    <location>
        <begin position="60"/>
        <end position="76"/>
    </location>
</feature>
<sequence>MVMERMNIGNLSRAELQSLCKERGLNAGRKTSKVDLQLALRAYEEAKRLEAVIEEDDPEEHLSLNEDEDPKGIPEL</sequence>
<feature type="region of interest" description="Disordered" evidence="1">
    <location>
        <begin position="53"/>
        <end position="76"/>
    </location>
</feature>
<proteinExistence type="predicted"/>
<dbReference type="AlphaFoldDB" id="A0AAV7PCS2"/>
<protein>
    <submittedName>
        <fullName evidence="2">Uncharacterized protein</fullName>
    </submittedName>
</protein>